<dbReference type="InterPro" id="IPR052905">
    <property type="entry name" value="LD-transpeptidase_YkuD-like"/>
</dbReference>
<feature type="chain" id="PRO_5016283180" description="L,D-transpeptidase scaffold domain-containing protein" evidence="2">
    <location>
        <begin position="32"/>
        <end position="445"/>
    </location>
</feature>
<dbReference type="RefSeq" id="WP_109607431.1">
    <property type="nucleotide sequence ID" value="NZ_QGHA01000002.1"/>
</dbReference>
<comment type="caution">
    <text evidence="4">The sequence shown here is derived from an EMBL/GenBank/DDBJ whole genome shotgun (WGS) entry which is preliminary data.</text>
</comment>
<feature type="domain" description="L,D-transpeptidase scaffold" evidence="3">
    <location>
        <begin position="66"/>
        <end position="210"/>
    </location>
</feature>
<evidence type="ECO:0000259" key="3">
    <source>
        <dbReference type="Pfam" id="PF20142"/>
    </source>
</evidence>
<evidence type="ECO:0000256" key="1">
    <source>
        <dbReference type="SAM" id="MobiDB-lite"/>
    </source>
</evidence>
<gene>
    <name evidence="4" type="ORF">LX99_01686</name>
</gene>
<reference evidence="4 5" key="1">
    <citation type="submission" date="2018-05" db="EMBL/GenBank/DDBJ databases">
        <title>Genomic Encyclopedia of Archaeal and Bacterial Type Strains, Phase II (KMG-II): from individual species to whole genera.</title>
        <authorList>
            <person name="Goeker M."/>
        </authorList>
    </citation>
    <scope>NUCLEOTIDE SEQUENCE [LARGE SCALE GENOMIC DNA]</scope>
    <source>
        <strain evidence="4 5">DSM 19975</strain>
    </source>
</reference>
<keyword evidence="2" id="KW-0732">Signal</keyword>
<dbReference type="Pfam" id="PF20142">
    <property type="entry name" value="Scaffold"/>
    <property type="match status" value="1"/>
</dbReference>
<feature type="signal peptide" evidence="2">
    <location>
        <begin position="1"/>
        <end position="31"/>
    </location>
</feature>
<dbReference type="AlphaFoldDB" id="A0A316HGV5"/>
<protein>
    <recommendedName>
        <fullName evidence="3">L,D-transpeptidase scaffold domain-containing protein</fullName>
    </recommendedName>
</protein>
<accession>A0A316HGV5</accession>
<evidence type="ECO:0000313" key="5">
    <source>
        <dbReference type="Proteomes" id="UP000245678"/>
    </source>
</evidence>
<feature type="region of interest" description="Disordered" evidence="1">
    <location>
        <begin position="302"/>
        <end position="324"/>
    </location>
</feature>
<evidence type="ECO:0000256" key="2">
    <source>
        <dbReference type="SAM" id="SignalP"/>
    </source>
</evidence>
<dbReference type="EMBL" id="QGHA01000002">
    <property type="protein sequence ID" value="PWK79230.1"/>
    <property type="molecule type" value="Genomic_DNA"/>
</dbReference>
<dbReference type="PANTHER" id="PTHR41533">
    <property type="entry name" value="L,D-TRANSPEPTIDASE HI_1667-RELATED"/>
    <property type="match status" value="1"/>
</dbReference>
<evidence type="ECO:0000313" key="4">
    <source>
        <dbReference type="EMBL" id="PWK79230.1"/>
    </source>
</evidence>
<dbReference type="PANTHER" id="PTHR41533:SF2">
    <property type="entry name" value="BLR7131 PROTEIN"/>
    <property type="match status" value="1"/>
</dbReference>
<organism evidence="4 5">
    <name type="scientific">Mucilaginibacter oryzae</name>
    <dbReference type="NCBI Taxonomy" id="468058"/>
    <lineage>
        <taxon>Bacteria</taxon>
        <taxon>Pseudomonadati</taxon>
        <taxon>Bacteroidota</taxon>
        <taxon>Sphingobacteriia</taxon>
        <taxon>Sphingobacteriales</taxon>
        <taxon>Sphingobacteriaceae</taxon>
        <taxon>Mucilaginibacter</taxon>
    </lineage>
</organism>
<dbReference type="InterPro" id="IPR045380">
    <property type="entry name" value="LD_TPept_scaffold_dom"/>
</dbReference>
<proteinExistence type="predicted"/>
<name>A0A316HGV5_9SPHI</name>
<keyword evidence="5" id="KW-1185">Reference proteome</keyword>
<sequence length="445" mass="50059">MKTSAVTHAAIKKTLACLFALSVFTPLSCKANGPVTLNGDTSVKAEITRQLNERAVNSLLYFPLSTKRFYAKRSYAPIWTLQQKDQNKTWAAMLLVDCVLQFGLRHEDYHPEELKYPLLHKILEQPEKISSRQKARFEILLTDAMLNFINNVHFGKLNPYYPPSKTDRETVKSFNATDVLANALNQPAFMDAVLKAQPANADYKALQYQLHLIKGVYEGDCYETPEADVRKIAVNMERLRWAELNDSTYIQINIPTYSLKLATRDTTFHFKVMVGKRSTPTPIMVGLLRDFATSARPVVAEKGSPDKFNSGDVSSKPTAGNKDGNIYLMPGNKAGIELLGVSNKNLFNKRERALTDGAIKIERSEELAKQLLKTGDSESDIKAVRRALINHDVRVFGLKKPIPLSVTYITAAIVNGQLVKYNDVYHLDSRIENMLYNIKPNSKTK</sequence>
<dbReference type="Proteomes" id="UP000245678">
    <property type="component" value="Unassembled WGS sequence"/>
</dbReference>